<dbReference type="AlphaFoldDB" id="A0A554LHU8"/>
<dbReference type="Proteomes" id="UP000315689">
    <property type="component" value="Unassembled WGS sequence"/>
</dbReference>
<dbReference type="EMBL" id="VMGK01000026">
    <property type="protein sequence ID" value="TSC92453.1"/>
    <property type="molecule type" value="Genomic_DNA"/>
</dbReference>
<reference evidence="1 2" key="1">
    <citation type="submission" date="2017-07" db="EMBL/GenBank/DDBJ databases">
        <title>Mechanisms for carbon and nitrogen cycling indicate functional differentiation within the Candidate Phyla Radiation.</title>
        <authorList>
            <person name="Danczak R.E."/>
            <person name="Johnston M.D."/>
            <person name="Kenah C."/>
            <person name="Slattery M."/>
            <person name="Wrighton K.C."/>
            <person name="Wilkins M.J."/>
        </authorList>
    </citation>
    <scope>NUCLEOTIDE SEQUENCE [LARGE SCALE GENOMIC DNA]</scope>
    <source>
        <strain evidence="1">Licking1014_7</strain>
    </source>
</reference>
<protein>
    <submittedName>
        <fullName evidence="1">Uncharacterized protein</fullName>
    </submittedName>
</protein>
<proteinExistence type="predicted"/>
<name>A0A554LHU8_9BACT</name>
<comment type="caution">
    <text evidence="1">The sequence shown here is derived from an EMBL/GenBank/DDBJ whole genome shotgun (WGS) entry which is preliminary data.</text>
</comment>
<evidence type="ECO:0000313" key="1">
    <source>
        <dbReference type="EMBL" id="TSC92453.1"/>
    </source>
</evidence>
<evidence type="ECO:0000313" key="2">
    <source>
        <dbReference type="Proteomes" id="UP000315689"/>
    </source>
</evidence>
<accession>A0A554LHU8</accession>
<organism evidence="1 2">
    <name type="scientific">Candidatus Berkelbacteria bacterium Licking1014_7</name>
    <dbReference type="NCBI Taxonomy" id="2017147"/>
    <lineage>
        <taxon>Bacteria</taxon>
        <taxon>Candidatus Berkelbacteria</taxon>
    </lineage>
</organism>
<sequence length="214" mass="25052">MPAPQPFLLRTEPLQRGNYKRLLEQWVRLVDKHSAVYGTRIPYQTLAGIHCINLPGYANRITLLELLKIKQQEQQQVSIDYSAAEYEQPGIFGYQDFSFDDSRKHETHIWGYLLRDKQWIIVIAANTERPHSDEEKDWMVTTRMINRNLDEIDEILGHFGGDRVLSNFYDSLLMAVQAIERTQMLFQRDVVEQIRADREAVRQITQITSRESGS</sequence>
<gene>
    <name evidence="1" type="ORF">CEN89_689</name>
</gene>